<dbReference type="EMBL" id="JABFMT010000003">
    <property type="protein sequence ID" value="NUU00907.1"/>
    <property type="molecule type" value="Genomic_DNA"/>
</dbReference>
<dbReference type="Pfam" id="PF06551">
    <property type="entry name" value="DUF1120"/>
    <property type="match status" value="1"/>
</dbReference>
<comment type="caution">
    <text evidence="2">The sequence shown here is derived from an EMBL/GenBank/DDBJ whole genome shotgun (WGS) entry which is preliminary data.</text>
</comment>
<sequence>MSPTTHALTMIGAARLGLLCACALALPAQAGPAAELRVTGRIVPDACVPSFVGGGVVDYGVIPAAATSSAATLLSRKSVGLDVSCAMPTSVGIRLFDNRPAPPASGMIKTSGRPSMLRDERYFGLKNDKGDDIGGYVLRFEAGDKAAAPALQLNAGGAAGTWESRGDAMLLKNTLYTWSGDGRVPGKLQHMGATLSVQPVIDGRAAQAGEETMLDGSATLELVYL</sequence>
<dbReference type="InterPro" id="IPR010546">
    <property type="entry name" value="DUF1120"/>
</dbReference>
<dbReference type="RefSeq" id="WP_079215593.1">
    <property type="nucleotide sequence ID" value="NZ_CP018845.1"/>
</dbReference>
<accession>A0ABX2LQQ6</accession>
<dbReference type="Proteomes" id="UP000536746">
    <property type="component" value="Unassembled WGS sequence"/>
</dbReference>
<evidence type="ECO:0000313" key="2">
    <source>
        <dbReference type="EMBL" id="NUU00907.1"/>
    </source>
</evidence>
<name>A0ABX2LQQ6_9BURK</name>
<organism evidence="2 3">
    <name type="scientific">Herbaspirillum robiniae</name>
    <dbReference type="NCBI Taxonomy" id="2014887"/>
    <lineage>
        <taxon>Bacteria</taxon>
        <taxon>Pseudomonadati</taxon>
        <taxon>Pseudomonadota</taxon>
        <taxon>Betaproteobacteria</taxon>
        <taxon>Burkholderiales</taxon>
        <taxon>Oxalobacteraceae</taxon>
        <taxon>Herbaspirillum</taxon>
    </lineage>
</organism>
<protein>
    <submittedName>
        <fullName evidence="2">DUF1120 domain-containing protein</fullName>
    </submittedName>
</protein>
<feature type="chain" id="PRO_5046954776" evidence="1">
    <location>
        <begin position="31"/>
        <end position="225"/>
    </location>
</feature>
<keyword evidence="1" id="KW-0732">Signal</keyword>
<keyword evidence="3" id="KW-1185">Reference proteome</keyword>
<evidence type="ECO:0000256" key="1">
    <source>
        <dbReference type="SAM" id="SignalP"/>
    </source>
</evidence>
<evidence type="ECO:0000313" key="3">
    <source>
        <dbReference type="Proteomes" id="UP000536746"/>
    </source>
</evidence>
<gene>
    <name evidence="2" type="ORF">HNO84_04805</name>
</gene>
<feature type="signal peptide" evidence="1">
    <location>
        <begin position="1"/>
        <end position="30"/>
    </location>
</feature>
<proteinExistence type="predicted"/>
<reference evidence="2 3" key="1">
    <citation type="journal article" date="2020" name="Front. Plant Sci.">
        <title>Isolation of Rhizosphere Bacteria That Improve Quality and Water Stress Tolerance in Greenhouse Ornamentals.</title>
        <authorList>
            <person name="Nordstedt N.P."/>
            <person name="Jones M.L."/>
        </authorList>
    </citation>
    <scope>NUCLEOTIDE SEQUENCE [LARGE SCALE GENOMIC DNA]</scope>
    <source>
        <strain evidence="2 3">C6C2</strain>
    </source>
</reference>